<evidence type="ECO:0000313" key="11">
    <source>
        <dbReference type="Proteomes" id="UP001219605"/>
    </source>
</evidence>
<reference evidence="10 11" key="1">
    <citation type="submission" date="2023-02" db="EMBL/GenBank/DDBJ databases">
        <authorList>
            <person name="Mo P."/>
        </authorList>
    </citation>
    <scope>NUCLEOTIDE SEQUENCE [LARGE SCALE GENOMIC DNA]</scope>
    <source>
        <strain evidence="10 11">HUAS 3</strain>
    </source>
</reference>
<feature type="region of interest" description="Disordered" evidence="9">
    <location>
        <begin position="91"/>
        <end position="110"/>
    </location>
</feature>
<dbReference type="InterPro" id="IPR019933">
    <property type="entry name" value="DivIVA_domain"/>
</dbReference>
<keyword evidence="4" id="KW-0963">Cytoplasm</keyword>
<evidence type="ECO:0000256" key="8">
    <source>
        <dbReference type="ARBA" id="ARBA00031737"/>
    </source>
</evidence>
<evidence type="ECO:0000256" key="2">
    <source>
        <dbReference type="ARBA" id="ARBA00009008"/>
    </source>
</evidence>
<evidence type="ECO:0000256" key="7">
    <source>
        <dbReference type="ARBA" id="ARBA00023306"/>
    </source>
</evidence>
<evidence type="ECO:0000256" key="3">
    <source>
        <dbReference type="ARBA" id="ARBA00018787"/>
    </source>
</evidence>
<protein>
    <recommendedName>
        <fullName evidence="3">Cell wall synthesis protein Wag31</fullName>
    </recommendedName>
    <alternativeName>
        <fullName evidence="8">Antigen 84</fullName>
    </alternativeName>
</protein>
<sequence>MPHLTPADVHNVAFRKPSLGKRGYDEEEVDAFLDAVEQTIAALTAEVASLRAQLGHGAAPGTDPTAGAVPGAVAAELRQIKDRLARLEATVAGSAGSWPRTSDPLFGEHR</sequence>
<proteinExistence type="inferred from homology"/>
<evidence type="ECO:0000313" key="10">
    <source>
        <dbReference type="EMBL" id="WDZ82580.1"/>
    </source>
</evidence>
<dbReference type="PANTHER" id="PTHR35794:SF2">
    <property type="entry name" value="CELL DIVISION PROTEIN DIVIVA"/>
    <property type="match status" value="1"/>
</dbReference>
<dbReference type="Pfam" id="PF05103">
    <property type="entry name" value="DivIVA"/>
    <property type="match status" value="1"/>
</dbReference>
<keyword evidence="11" id="KW-1185">Reference proteome</keyword>
<dbReference type="EMBL" id="CP118615">
    <property type="protein sequence ID" value="WDZ82580.1"/>
    <property type="molecule type" value="Genomic_DNA"/>
</dbReference>
<keyword evidence="5" id="KW-0132">Cell division</keyword>
<evidence type="ECO:0000256" key="5">
    <source>
        <dbReference type="ARBA" id="ARBA00022618"/>
    </source>
</evidence>
<keyword evidence="6" id="KW-0175">Coiled coil</keyword>
<evidence type="ECO:0000256" key="4">
    <source>
        <dbReference type="ARBA" id="ARBA00022490"/>
    </source>
</evidence>
<dbReference type="InterPro" id="IPR007793">
    <property type="entry name" value="DivIVA_fam"/>
</dbReference>
<evidence type="ECO:0000256" key="6">
    <source>
        <dbReference type="ARBA" id="ARBA00023054"/>
    </source>
</evidence>
<accession>A0ABY7ZHW7</accession>
<name>A0ABY7ZHW7_9ACTN</name>
<dbReference type="RefSeq" id="WP_275028841.1">
    <property type="nucleotide sequence ID" value="NZ_CP118615.1"/>
</dbReference>
<comment type="subcellular location">
    <subcellularLocation>
        <location evidence="1">Cytoplasm</location>
    </subcellularLocation>
</comment>
<organism evidence="10 11">
    <name type="scientific">Micromonospora cathayae</name>
    <dbReference type="NCBI Taxonomy" id="3028804"/>
    <lineage>
        <taxon>Bacteria</taxon>
        <taxon>Bacillati</taxon>
        <taxon>Actinomycetota</taxon>
        <taxon>Actinomycetes</taxon>
        <taxon>Micromonosporales</taxon>
        <taxon>Micromonosporaceae</taxon>
        <taxon>Micromonospora</taxon>
    </lineage>
</organism>
<evidence type="ECO:0000256" key="1">
    <source>
        <dbReference type="ARBA" id="ARBA00004496"/>
    </source>
</evidence>
<dbReference type="PANTHER" id="PTHR35794">
    <property type="entry name" value="CELL DIVISION PROTEIN DIVIVA"/>
    <property type="match status" value="1"/>
</dbReference>
<comment type="similarity">
    <text evidence="2">Belongs to the DivIVA family.</text>
</comment>
<evidence type="ECO:0000256" key="9">
    <source>
        <dbReference type="SAM" id="MobiDB-lite"/>
    </source>
</evidence>
<keyword evidence="7" id="KW-0131">Cell cycle</keyword>
<dbReference type="Proteomes" id="UP001219605">
    <property type="component" value="Chromosome"/>
</dbReference>
<dbReference type="Gene3D" id="6.10.250.660">
    <property type="match status" value="1"/>
</dbReference>
<dbReference type="NCBIfam" id="TIGR03544">
    <property type="entry name" value="DivI1A_domain"/>
    <property type="match status" value="1"/>
</dbReference>
<gene>
    <name evidence="10" type="ORF">PVK37_19085</name>
</gene>